<comment type="similarity">
    <text evidence="2">Belongs to the NAD(P)-dependent epimerase/dehydratase family. Dihydroflavonol-4-reductase subfamily.</text>
</comment>
<reference evidence="7" key="2">
    <citation type="journal article" date="2015" name="J. Biotechnol.">
        <title>The structure of the Cyberlindnera jadinii genome and its relation to Candida utilis analyzed by the occurrence of single nucleotide polymorphisms.</title>
        <authorList>
            <person name="Rupp O."/>
            <person name="Brinkrolf K."/>
            <person name="Buerth C."/>
            <person name="Kunigo M."/>
            <person name="Schneider J."/>
            <person name="Jaenicke S."/>
            <person name="Goesmann A."/>
            <person name="Puehler A."/>
            <person name="Jaeger K.-E."/>
            <person name="Ernst J.F."/>
        </authorList>
    </citation>
    <scope>NUCLEOTIDE SEQUENCE [LARGE SCALE GENOMIC DNA]</scope>
    <source>
        <strain evidence="7">ATCC 18201 / CBS 1600 / BCRC 20928 / JCM 3617 / NBRC 0987 / NRRL Y-1542</strain>
    </source>
</reference>
<dbReference type="InterPro" id="IPR001509">
    <property type="entry name" value="Epimerase_deHydtase"/>
</dbReference>
<dbReference type="EMBL" id="CDQK01000005">
    <property type="protein sequence ID" value="CEP24190.1"/>
    <property type="molecule type" value="Genomic_DNA"/>
</dbReference>
<feature type="chain" id="PRO_5040564459" evidence="3">
    <location>
        <begin position="20"/>
        <end position="341"/>
    </location>
</feature>
<evidence type="ECO:0000313" key="8">
    <source>
        <dbReference type="Proteomes" id="UP000094389"/>
    </source>
</evidence>
<dbReference type="FunFam" id="3.40.50.720:FF:000191">
    <property type="entry name" value="Methylglyoxal reductase (NADPH-dependent)"/>
    <property type="match status" value="1"/>
</dbReference>
<dbReference type="Pfam" id="PF01370">
    <property type="entry name" value="Epimerase"/>
    <property type="match status" value="1"/>
</dbReference>
<keyword evidence="3" id="KW-0732">Signal</keyword>
<proteinExistence type="inferred from homology"/>
<feature type="signal peptide" evidence="3">
    <location>
        <begin position="1"/>
        <end position="19"/>
    </location>
</feature>
<reference evidence="5" key="1">
    <citation type="submission" date="2014-12" db="EMBL/GenBank/DDBJ databases">
        <authorList>
            <person name="Jaenicke S."/>
        </authorList>
    </citation>
    <scope>NUCLEOTIDE SEQUENCE [LARGE SCALE GENOMIC DNA]</scope>
    <source>
        <strain evidence="5">CBS1600</strain>
    </source>
</reference>
<dbReference type="InterPro" id="IPR036291">
    <property type="entry name" value="NAD(P)-bd_dom_sf"/>
</dbReference>
<dbReference type="Gene3D" id="3.40.50.720">
    <property type="entry name" value="NAD(P)-binding Rossmann-like Domain"/>
    <property type="match status" value="1"/>
</dbReference>
<dbReference type="GO" id="GO:0016616">
    <property type="term" value="F:oxidoreductase activity, acting on the CH-OH group of donors, NAD or NADP as acceptor"/>
    <property type="evidence" value="ECO:0007669"/>
    <property type="project" value="TreeGrafter"/>
</dbReference>
<dbReference type="GeneID" id="30990292"/>
<evidence type="ECO:0000313" key="5">
    <source>
        <dbReference type="EMBL" id="CEP24190.1"/>
    </source>
</evidence>
<accession>A0A1E4RV45</accession>
<dbReference type="SUPFAM" id="SSF51735">
    <property type="entry name" value="NAD(P)-binding Rossmann-fold domains"/>
    <property type="match status" value="1"/>
</dbReference>
<dbReference type="Proteomes" id="UP000094389">
    <property type="component" value="Unassembled WGS sequence"/>
</dbReference>
<dbReference type="STRING" id="983966.A0A0H5C7D4"/>
<evidence type="ECO:0000256" key="1">
    <source>
        <dbReference type="ARBA" id="ARBA00023002"/>
    </source>
</evidence>
<dbReference type="CDD" id="cd05227">
    <property type="entry name" value="AR_SDR_e"/>
    <property type="match status" value="1"/>
</dbReference>
<name>A0A0H5C7D4_CYBJN</name>
<organism evidence="5 7">
    <name type="scientific">Cyberlindnera jadinii (strain ATCC 18201 / CBS 1600 / BCRC 20928 / JCM 3617 / NBRC 0987 / NRRL Y-1542)</name>
    <name type="common">Torula yeast</name>
    <name type="synonym">Candida utilis</name>
    <dbReference type="NCBI Taxonomy" id="983966"/>
    <lineage>
        <taxon>Eukaryota</taxon>
        <taxon>Fungi</taxon>
        <taxon>Dikarya</taxon>
        <taxon>Ascomycota</taxon>
        <taxon>Saccharomycotina</taxon>
        <taxon>Saccharomycetes</taxon>
        <taxon>Phaffomycetales</taxon>
        <taxon>Phaffomycetaceae</taxon>
        <taxon>Cyberlindnera</taxon>
    </lineage>
</organism>
<dbReference type="RefSeq" id="XP_020068182.1">
    <property type="nucleotide sequence ID" value="XM_020215896.1"/>
</dbReference>
<keyword evidence="1" id="KW-0560">Oxidoreductase</keyword>
<sequence length="341" mass="37708">MSTVLVTGASGFLALHVVGQLLEKGYKVIGSVRSQDKANKLGSEFHKKIGSKADNLSFTIVEDIGETGAFDETFKLHPEIEFVLHTASPFTLGYTDFEKSYYIPAVNGTLGILNSIQKYGSKVSKVVVTSSMASIMNFDKLTDSSFIHDETVWNPMTKEAAQNDLFAYCLSKKLAEEAAWNFVKENNVNFTLNTVTPPYIFGPQFFDHDAAAEKLNQSCQVIANALDWNPDEAFVNNIRTGAAVDVRDVAAFHLIPLEKPGVEGHRLFPASGLFTEQDILNIINENFPQLKLAKGKPDDTENPFRYSNEKTVELVGGYNFIPLKKQVVDTVQQILDARAAK</sequence>
<dbReference type="EMBL" id="KV453944">
    <property type="protein sequence ID" value="ODV71143.1"/>
    <property type="molecule type" value="Genomic_DNA"/>
</dbReference>
<evidence type="ECO:0000256" key="2">
    <source>
        <dbReference type="ARBA" id="ARBA00023445"/>
    </source>
</evidence>
<protein>
    <submittedName>
        <fullName evidence="6">NAD(P)-binding protein</fullName>
    </submittedName>
</protein>
<evidence type="ECO:0000256" key="3">
    <source>
        <dbReference type="SAM" id="SignalP"/>
    </source>
</evidence>
<accession>A0A0H5C7D4</accession>
<dbReference type="InterPro" id="IPR050425">
    <property type="entry name" value="NAD(P)_dehydrat-like"/>
</dbReference>
<reference evidence="6 8" key="3">
    <citation type="journal article" date="2016" name="Proc. Natl. Acad. Sci. U.S.A.">
        <title>Comparative genomics of biotechnologically important yeasts.</title>
        <authorList>
            <person name="Riley R."/>
            <person name="Haridas S."/>
            <person name="Wolfe K.H."/>
            <person name="Lopes M.R."/>
            <person name="Hittinger C.T."/>
            <person name="Goeker M."/>
            <person name="Salamov A.A."/>
            <person name="Wisecaver J.H."/>
            <person name="Long T.M."/>
            <person name="Calvey C.H."/>
            <person name="Aerts A.L."/>
            <person name="Barry K.W."/>
            <person name="Choi C."/>
            <person name="Clum A."/>
            <person name="Coughlan A.Y."/>
            <person name="Deshpande S."/>
            <person name="Douglass A.P."/>
            <person name="Hanson S.J."/>
            <person name="Klenk H.-P."/>
            <person name="LaButti K.M."/>
            <person name="Lapidus A."/>
            <person name="Lindquist E.A."/>
            <person name="Lipzen A.M."/>
            <person name="Meier-Kolthoff J.P."/>
            <person name="Ohm R.A."/>
            <person name="Otillar R.P."/>
            <person name="Pangilinan J.L."/>
            <person name="Peng Y."/>
            <person name="Rokas A."/>
            <person name="Rosa C.A."/>
            <person name="Scheuner C."/>
            <person name="Sibirny A.A."/>
            <person name="Slot J.C."/>
            <person name="Stielow J.B."/>
            <person name="Sun H."/>
            <person name="Kurtzman C.P."/>
            <person name="Blackwell M."/>
            <person name="Grigoriev I.V."/>
            <person name="Jeffries T.W."/>
        </authorList>
    </citation>
    <scope>NUCLEOTIDE SEQUENCE [LARGE SCALE GENOMIC DNA]</scope>
    <source>
        <strain evidence="8">ATCC 18201 / CBS 1600 / BCRC 20928 / JCM 3617 / NBRC 0987 / NRRL Y-1542</strain>
        <strain evidence="6">NRRL Y-1542</strain>
    </source>
</reference>
<evidence type="ECO:0000313" key="6">
    <source>
        <dbReference type="EMBL" id="ODV71143.1"/>
    </source>
</evidence>
<dbReference type="Proteomes" id="UP000038830">
    <property type="component" value="Unassembled WGS sequence"/>
</dbReference>
<gene>
    <name evidence="5" type="ORF">BN1211_4941</name>
    <name evidence="6" type="ORF">CYBJADRAFT_169685</name>
</gene>
<keyword evidence="8" id="KW-1185">Reference proteome</keyword>
<evidence type="ECO:0000313" key="7">
    <source>
        <dbReference type="Proteomes" id="UP000038830"/>
    </source>
</evidence>
<dbReference type="PANTHER" id="PTHR10366:SF564">
    <property type="entry name" value="STEROL-4-ALPHA-CARBOXYLATE 3-DEHYDROGENASE, DECARBOXYLATING"/>
    <property type="match status" value="1"/>
</dbReference>
<dbReference type="PANTHER" id="PTHR10366">
    <property type="entry name" value="NAD DEPENDENT EPIMERASE/DEHYDRATASE"/>
    <property type="match status" value="1"/>
</dbReference>
<evidence type="ECO:0000259" key="4">
    <source>
        <dbReference type="Pfam" id="PF01370"/>
    </source>
</evidence>
<dbReference type="OMA" id="IASCMNE"/>
<dbReference type="OrthoDB" id="2735536at2759"/>
<dbReference type="AlphaFoldDB" id="A0A0H5C7D4"/>
<feature type="domain" description="NAD-dependent epimerase/dehydratase" evidence="4">
    <location>
        <begin position="4"/>
        <end position="260"/>
    </location>
</feature>